<dbReference type="InterPro" id="IPR036390">
    <property type="entry name" value="WH_DNA-bd_sf"/>
</dbReference>
<dbReference type="Gene3D" id="3.40.190.290">
    <property type="match status" value="1"/>
</dbReference>
<dbReference type="Pfam" id="PF00126">
    <property type="entry name" value="HTH_1"/>
    <property type="match status" value="1"/>
</dbReference>
<organism evidence="6 7">
    <name type="scientific">Tsuneonella flava</name>
    <dbReference type="NCBI Taxonomy" id="2055955"/>
    <lineage>
        <taxon>Bacteria</taxon>
        <taxon>Pseudomonadati</taxon>
        <taxon>Pseudomonadota</taxon>
        <taxon>Alphaproteobacteria</taxon>
        <taxon>Sphingomonadales</taxon>
        <taxon>Erythrobacteraceae</taxon>
        <taxon>Tsuneonella</taxon>
    </lineage>
</organism>
<keyword evidence="3" id="KW-0238">DNA-binding</keyword>
<protein>
    <submittedName>
        <fullName evidence="6">LysR family transcriptional regulator</fullName>
    </submittedName>
</protein>
<evidence type="ECO:0000313" key="7">
    <source>
        <dbReference type="Proteomes" id="UP000663637"/>
    </source>
</evidence>
<dbReference type="EMBL" id="CP061510">
    <property type="protein sequence ID" value="QSB43799.1"/>
    <property type="molecule type" value="Genomic_DNA"/>
</dbReference>
<evidence type="ECO:0000256" key="1">
    <source>
        <dbReference type="ARBA" id="ARBA00009437"/>
    </source>
</evidence>
<keyword evidence="2" id="KW-0805">Transcription regulation</keyword>
<dbReference type="PANTHER" id="PTHR30537">
    <property type="entry name" value="HTH-TYPE TRANSCRIPTIONAL REGULATOR"/>
    <property type="match status" value="1"/>
</dbReference>
<evidence type="ECO:0000256" key="4">
    <source>
        <dbReference type="ARBA" id="ARBA00023163"/>
    </source>
</evidence>
<dbReference type="InterPro" id="IPR005119">
    <property type="entry name" value="LysR_subst-bd"/>
</dbReference>
<proteinExistence type="inferred from homology"/>
<dbReference type="SUPFAM" id="SSF53850">
    <property type="entry name" value="Periplasmic binding protein-like II"/>
    <property type="match status" value="1"/>
</dbReference>
<comment type="similarity">
    <text evidence="1">Belongs to the LysR transcriptional regulatory family.</text>
</comment>
<evidence type="ECO:0000313" key="6">
    <source>
        <dbReference type="EMBL" id="QSB43799.1"/>
    </source>
</evidence>
<dbReference type="InterPro" id="IPR058163">
    <property type="entry name" value="LysR-type_TF_proteobact-type"/>
</dbReference>
<dbReference type="Proteomes" id="UP000663637">
    <property type="component" value="Chromosome"/>
</dbReference>
<accession>A0ABX7K957</accession>
<reference evidence="6 7" key="1">
    <citation type="submission" date="2020-09" db="EMBL/GenBank/DDBJ databases">
        <title>Complete genome sequence of altererythrobacter flavus SS-21NJ, isolated from Dongying oil sludge in Shandong province.</title>
        <authorList>
            <person name="Sun S."/>
            <person name="Zhang Z."/>
        </authorList>
    </citation>
    <scope>NUCLEOTIDE SEQUENCE [LARGE SCALE GENOMIC DNA]</scope>
    <source>
        <strain evidence="6 7">SS-21NJ</strain>
    </source>
</reference>
<dbReference type="InterPro" id="IPR000847">
    <property type="entry name" value="LysR_HTH_N"/>
</dbReference>
<keyword evidence="7" id="KW-1185">Reference proteome</keyword>
<dbReference type="SUPFAM" id="SSF46785">
    <property type="entry name" value="Winged helix' DNA-binding domain"/>
    <property type="match status" value="1"/>
</dbReference>
<name>A0ABX7K957_9SPHN</name>
<dbReference type="CDD" id="cd08474">
    <property type="entry name" value="PBP2_CrgA_like_5"/>
    <property type="match status" value="1"/>
</dbReference>
<evidence type="ECO:0000256" key="2">
    <source>
        <dbReference type="ARBA" id="ARBA00023015"/>
    </source>
</evidence>
<dbReference type="Gene3D" id="1.10.10.10">
    <property type="entry name" value="Winged helix-like DNA-binding domain superfamily/Winged helix DNA-binding domain"/>
    <property type="match status" value="1"/>
</dbReference>
<dbReference type="PANTHER" id="PTHR30537:SF5">
    <property type="entry name" value="HTH-TYPE TRANSCRIPTIONAL ACTIVATOR TTDR-RELATED"/>
    <property type="match status" value="1"/>
</dbReference>
<keyword evidence="4" id="KW-0804">Transcription</keyword>
<sequence>MPSYNLSDFDAVLAIGRRGSFRAAALDLGMSTSALSNAIAKLEGQLGVRLFNRTTRSVALTDAGRRFVDQMTPALKDIHQALDTVRSQQETPSGTLRINTFATAGREILSPLILEYLRRFPEVHIDVVTDGNLVDIVADGFDFGVRTKNLVPTDMIAIPVGPARRNVVVASPSYLDNHDKPRVPSDLLAHPCVRTRLPNGALFRWQFEAEGQPVQVDVEGPITLDEGSLARIAVLESMGIGYFMESDVREDIEAGRLVQLLEEWTPPLSPLCLYYPSRRNPPAAFKVFVDLARELARAAKKDRSSWFSAD</sequence>
<dbReference type="InterPro" id="IPR036388">
    <property type="entry name" value="WH-like_DNA-bd_sf"/>
</dbReference>
<evidence type="ECO:0000259" key="5">
    <source>
        <dbReference type="PROSITE" id="PS50931"/>
    </source>
</evidence>
<feature type="domain" description="HTH lysR-type" evidence="5">
    <location>
        <begin position="4"/>
        <end position="61"/>
    </location>
</feature>
<dbReference type="PROSITE" id="PS50931">
    <property type="entry name" value="HTH_LYSR"/>
    <property type="match status" value="1"/>
</dbReference>
<dbReference type="Pfam" id="PF03466">
    <property type="entry name" value="LysR_substrate"/>
    <property type="match status" value="1"/>
</dbReference>
<dbReference type="RefSeq" id="WP_205441083.1">
    <property type="nucleotide sequence ID" value="NZ_CP061510.1"/>
</dbReference>
<evidence type="ECO:0000256" key="3">
    <source>
        <dbReference type="ARBA" id="ARBA00023125"/>
    </source>
</evidence>
<gene>
    <name evidence="6" type="ORF">IDJ81_10580</name>
</gene>